<comment type="caution">
    <text evidence="3">The sequence shown here is derived from an EMBL/GenBank/DDBJ whole genome shotgun (WGS) entry which is preliminary data.</text>
</comment>
<dbReference type="Pfam" id="PF13456">
    <property type="entry name" value="RVT_3"/>
    <property type="match status" value="1"/>
</dbReference>
<dbReference type="PANTHER" id="PTHR47723:SF19">
    <property type="entry name" value="POLYNUCLEOTIDYL TRANSFERASE, RIBONUCLEASE H-LIKE SUPERFAMILY PROTEIN"/>
    <property type="match status" value="1"/>
</dbReference>
<dbReference type="CDD" id="cd06222">
    <property type="entry name" value="RNase_H_like"/>
    <property type="match status" value="1"/>
</dbReference>
<keyword evidence="1" id="KW-0732">Signal</keyword>
<gene>
    <name evidence="3" type="ORF">FRX31_021465</name>
</gene>
<name>A0A7J6VV34_THATH</name>
<dbReference type="AlphaFoldDB" id="A0A7J6VV34"/>
<dbReference type="InterPro" id="IPR002156">
    <property type="entry name" value="RNaseH_domain"/>
</dbReference>
<dbReference type="EMBL" id="JABWDY010026136">
    <property type="protein sequence ID" value="KAF5188949.1"/>
    <property type="molecule type" value="Genomic_DNA"/>
</dbReference>
<dbReference type="GO" id="GO:0004523">
    <property type="term" value="F:RNA-DNA hybrid ribonuclease activity"/>
    <property type="evidence" value="ECO:0007669"/>
    <property type="project" value="InterPro"/>
</dbReference>
<feature type="domain" description="RNase H type-1" evidence="2">
    <location>
        <begin position="224"/>
        <end position="313"/>
    </location>
</feature>
<dbReference type="InterPro" id="IPR036397">
    <property type="entry name" value="RNaseH_sf"/>
</dbReference>
<protein>
    <recommendedName>
        <fullName evidence="2">RNase H type-1 domain-containing protein</fullName>
    </recommendedName>
</protein>
<dbReference type="Proteomes" id="UP000554482">
    <property type="component" value="Unassembled WGS sequence"/>
</dbReference>
<evidence type="ECO:0000256" key="1">
    <source>
        <dbReference type="SAM" id="SignalP"/>
    </source>
</evidence>
<dbReference type="Gene3D" id="3.30.420.10">
    <property type="entry name" value="Ribonuclease H-like superfamily/Ribonuclease H"/>
    <property type="match status" value="1"/>
</dbReference>
<dbReference type="GO" id="GO:0003676">
    <property type="term" value="F:nucleic acid binding"/>
    <property type="evidence" value="ECO:0007669"/>
    <property type="project" value="InterPro"/>
</dbReference>
<evidence type="ECO:0000313" key="4">
    <source>
        <dbReference type="Proteomes" id="UP000554482"/>
    </source>
</evidence>
<dbReference type="InterPro" id="IPR053151">
    <property type="entry name" value="RNase_H-like"/>
</dbReference>
<accession>A0A7J6VV34</accession>
<dbReference type="OrthoDB" id="948395at2759"/>
<proteinExistence type="predicted"/>
<feature type="chain" id="PRO_5029469540" description="RNase H type-1 domain-containing protein" evidence="1">
    <location>
        <begin position="26"/>
        <end position="347"/>
    </location>
</feature>
<evidence type="ECO:0000313" key="3">
    <source>
        <dbReference type="EMBL" id="KAF5188949.1"/>
    </source>
</evidence>
<keyword evidence="4" id="KW-1185">Reference proteome</keyword>
<sequence length="347" mass="37986">MDSNGRHRMACAVRVLLIVLEPLLTRKRQQQPMTVLHYLHGMYAKLNFSKELYENLSARPPSLNPSDKEVKTYEVISRLVPTEAVEPSPPLGTLVTSGIQGISSDNLFWLGDSSTSAASIESTIQAWDSMAIELPPLPSNDNAHTTTEVVTGNVGHRTEALSSLINSEIVEPSNVGTQVSTDIQGIQNYGGPPLQTLTSEEIDAIQRTSMDFHDYELSTEITPGGSAASSEQAECAGILAATRWALLNRVRKVVMETDCRSAAEFLKGNAANLDWSSTSILLQVLDLFKSFDSFSIQFCNRSGNVAAHVLAQHTDINILVPVHYSSLPSYLMQQIEKDKLFCNISGY</sequence>
<dbReference type="InterPro" id="IPR044730">
    <property type="entry name" value="RNase_H-like_dom_plant"/>
</dbReference>
<reference evidence="3 4" key="1">
    <citation type="submission" date="2020-06" db="EMBL/GenBank/DDBJ databases">
        <title>Transcriptomic and genomic resources for Thalictrum thalictroides and T. hernandezii: Facilitating candidate gene discovery in an emerging model plant lineage.</title>
        <authorList>
            <person name="Arias T."/>
            <person name="Riano-Pachon D.M."/>
            <person name="Di Stilio V.S."/>
        </authorList>
    </citation>
    <scope>NUCLEOTIDE SEQUENCE [LARGE SCALE GENOMIC DNA]</scope>
    <source>
        <strain evidence="4">cv. WT478/WT964</strain>
        <tissue evidence="3">Leaves</tissue>
    </source>
</reference>
<evidence type="ECO:0000259" key="2">
    <source>
        <dbReference type="Pfam" id="PF13456"/>
    </source>
</evidence>
<organism evidence="3 4">
    <name type="scientific">Thalictrum thalictroides</name>
    <name type="common">Rue-anemone</name>
    <name type="synonym">Anemone thalictroides</name>
    <dbReference type="NCBI Taxonomy" id="46969"/>
    <lineage>
        <taxon>Eukaryota</taxon>
        <taxon>Viridiplantae</taxon>
        <taxon>Streptophyta</taxon>
        <taxon>Embryophyta</taxon>
        <taxon>Tracheophyta</taxon>
        <taxon>Spermatophyta</taxon>
        <taxon>Magnoliopsida</taxon>
        <taxon>Ranunculales</taxon>
        <taxon>Ranunculaceae</taxon>
        <taxon>Thalictroideae</taxon>
        <taxon>Thalictrum</taxon>
    </lineage>
</organism>
<feature type="signal peptide" evidence="1">
    <location>
        <begin position="1"/>
        <end position="25"/>
    </location>
</feature>
<dbReference type="PANTHER" id="PTHR47723">
    <property type="entry name" value="OS05G0353850 PROTEIN"/>
    <property type="match status" value="1"/>
</dbReference>